<dbReference type="InParanoid" id="A0A804RAA6"/>
<evidence type="ECO:0000313" key="1">
    <source>
        <dbReference type="EnsemblPlants" id="Zm00001eb410460_P001"/>
    </source>
</evidence>
<sequence>MGPCIYIGTFVTTDEYARAMPWCLASLDPEGASVHEHGHELSAEVERHDIVGAADELAADEDGGDGGRPPSQHLEQRALHVLAPGVAVQLVHQRVHAQVRHQLRHRVAHAAAAQREHNHRTLRHQLHHTVHSFDITYR</sequence>
<organism evidence="1 2">
    <name type="scientific">Zea mays</name>
    <name type="common">Maize</name>
    <dbReference type="NCBI Taxonomy" id="4577"/>
    <lineage>
        <taxon>Eukaryota</taxon>
        <taxon>Viridiplantae</taxon>
        <taxon>Streptophyta</taxon>
        <taxon>Embryophyta</taxon>
        <taxon>Tracheophyta</taxon>
        <taxon>Spermatophyta</taxon>
        <taxon>Magnoliopsida</taxon>
        <taxon>Liliopsida</taxon>
        <taxon>Poales</taxon>
        <taxon>Poaceae</taxon>
        <taxon>PACMAD clade</taxon>
        <taxon>Panicoideae</taxon>
        <taxon>Andropogonodae</taxon>
        <taxon>Andropogoneae</taxon>
        <taxon>Tripsacinae</taxon>
        <taxon>Zea</taxon>
    </lineage>
</organism>
<evidence type="ECO:0000313" key="2">
    <source>
        <dbReference type="Proteomes" id="UP000007305"/>
    </source>
</evidence>
<dbReference type="AlphaFoldDB" id="A0A804RAA6"/>
<dbReference type="Proteomes" id="UP000007305">
    <property type="component" value="Chromosome 10"/>
</dbReference>
<name>A0A804RAA6_MAIZE</name>
<proteinExistence type="predicted"/>
<accession>A0A804RAA6</accession>
<protein>
    <submittedName>
        <fullName evidence="1">Uncharacterized protein</fullName>
    </submittedName>
</protein>
<reference evidence="1" key="2">
    <citation type="submission" date="2019-07" db="EMBL/GenBank/DDBJ databases">
        <authorList>
            <person name="Seetharam A."/>
            <person name="Woodhouse M."/>
            <person name="Cannon E."/>
        </authorList>
    </citation>
    <scope>NUCLEOTIDE SEQUENCE [LARGE SCALE GENOMIC DNA]</scope>
    <source>
        <strain evidence="1">cv. B73</strain>
    </source>
</reference>
<reference evidence="1" key="3">
    <citation type="submission" date="2021-05" db="UniProtKB">
        <authorList>
            <consortium name="EnsemblPlants"/>
        </authorList>
    </citation>
    <scope>IDENTIFICATION</scope>
    <source>
        <strain evidence="1">cv. B73</strain>
    </source>
</reference>
<keyword evidence="2" id="KW-1185">Reference proteome</keyword>
<reference evidence="2" key="1">
    <citation type="journal article" date="2009" name="Science">
        <title>The B73 maize genome: complexity, diversity, and dynamics.</title>
        <authorList>
            <person name="Schnable P.S."/>
            <person name="Ware D."/>
            <person name="Fulton R.S."/>
            <person name="Stein J.C."/>
            <person name="Wei F."/>
            <person name="Pasternak S."/>
            <person name="Liang C."/>
            <person name="Zhang J."/>
            <person name="Fulton L."/>
            <person name="Graves T.A."/>
            <person name="Minx P."/>
            <person name="Reily A.D."/>
            <person name="Courtney L."/>
            <person name="Kruchowski S.S."/>
            <person name="Tomlinson C."/>
            <person name="Strong C."/>
            <person name="Delehaunty K."/>
            <person name="Fronick C."/>
            <person name="Courtney B."/>
            <person name="Rock S.M."/>
            <person name="Belter E."/>
            <person name="Du F."/>
            <person name="Kim K."/>
            <person name="Abbott R.M."/>
            <person name="Cotton M."/>
            <person name="Levy A."/>
            <person name="Marchetto P."/>
            <person name="Ochoa K."/>
            <person name="Jackson S.M."/>
            <person name="Gillam B."/>
            <person name="Chen W."/>
            <person name="Yan L."/>
            <person name="Higginbotham J."/>
            <person name="Cardenas M."/>
            <person name="Waligorski J."/>
            <person name="Applebaum E."/>
            <person name="Phelps L."/>
            <person name="Falcone J."/>
            <person name="Kanchi K."/>
            <person name="Thane T."/>
            <person name="Scimone A."/>
            <person name="Thane N."/>
            <person name="Henke J."/>
            <person name="Wang T."/>
            <person name="Ruppert J."/>
            <person name="Shah N."/>
            <person name="Rotter K."/>
            <person name="Hodges J."/>
            <person name="Ingenthron E."/>
            <person name="Cordes M."/>
            <person name="Kohlberg S."/>
            <person name="Sgro J."/>
            <person name="Delgado B."/>
            <person name="Mead K."/>
            <person name="Chinwalla A."/>
            <person name="Leonard S."/>
            <person name="Crouse K."/>
            <person name="Collura K."/>
            <person name="Kudrna D."/>
            <person name="Currie J."/>
            <person name="He R."/>
            <person name="Angelova A."/>
            <person name="Rajasekar S."/>
            <person name="Mueller T."/>
            <person name="Lomeli R."/>
            <person name="Scara G."/>
            <person name="Ko A."/>
            <person name="Delaney K."/>
            <person name="Wissotski M."/>
            <person name="Lopez G."/>
            <person name="Campos D."/>
            <person name="Braidotti M."/>
            <person name="Ashley E."/>
            <person name="Golser W."/>
            <person name="Kim H."/>
            <person name="Lee S."/>
            <person name="Lin J."/>
            <person name="Dujmic Z."/>
            <person name="Kim W."/>
            <person name="Talag J."/>
            <person name="Zuccolo A."/>
            <person name="Fan C."/>
            <person name="Sebastian A."/>
            <person name="Kramer M."/>
            <person name="Spiegel L."/>
            <person name="Nascimento L."/>
            <person name="Zutavern T."/>
            <person name="Miller B."/>
            <person name="Ambroise C."/>
            <person name="Muller S."/>
            <person name="Spooner W."/>
            <person name="Narechania A."/>
            <person name="Ren L."/>
            <person name="Wei S."/>
            <person name="Kumari S."/>
            <person name="Faga B."/>
            <person name="Levy M.J."/>
            <person name="McMahan L."/>
            <person name="Van Buren P."/>
            <person name="Vaughn M.W."/>
            <person name="Ying K."/>
            <person name="Yeh C.-T."/>
            <person name="Emrich S.J."/>
            <person name="Jia Y."/>
            <person name="Kalyanaraman A."/>
            <person name="Hsia A.-P."/>
            <person name="Barbazuk W.B."/>
            <person name="Baucom R.S."/>
            <person name="Brutnell T.P."/>
            <person name="Carpita N.C."/>
            <person name="Chaparro C."/>
            <person name="Chia J.-M."/>
            <person name="Deragon J.-M."/>
            <person name="Estill J.C."/>
            <person name="Fu Y."/>
            <person name="Jeddeloh J.A."/>
            <person name="Han Y."/>
            <person name="Lee H."/>
            <person name="Li P."/>
            <person name="Lisch D.R."/>
            <person name="Liu S."/>
            <person name="Liu Z."/>
            <person name="Nagel D.H."/>
            <person name="McCann M.C."/>
            <person name="SanMiguel P."/>
            <person name="Myers A.M."/>
            <person name="Nettleton D."/>
            <person name="Nguyen J."/>
            <person name="Penning B.W."/>
            <person name="Ponnala L."/>
            <person name="Schneider K.L."/>
            <person name="Schwartz D.C."/>
            <person name="Sharma A."/>
            <person name="Soderlund C."/>
            <person name="Springer N.M."/>
            <person name="Sun Q."/>
            <person name="Wang H."/>
            <person name="Waterman M."/>
            <person name="Westerman R."/>
            <person name="Wolfgruber T.K."/>
            <person name="Yang L."/>
            <person name="Yu Y."/>
            <person name="Zhang L."/>
            <person name="Zhou S."/>
            <person name="Zhu Q."/>
            <person name="Bennetzen J.L."/>
            <person name="Dawe R.K."/>
            <person name="Jiang J."/>
            <person name="Jiang N."/>
            <person name="Presting G.G."/>
            <person name="Wessler S.R."/>
            <person name="Aluru S."/>
            <person name="Martienssen R.A."/>
            <person name="Clifton S.W."/>
            <person name="McCombie W.R."/>
            <person name="Wing R.A."/>
            <person name="Wilson R.K."/>
        </authorList>
    </citation>
    <scope>NUCLEOTIDE SEQUENCE [LARGE SCALE GENOMIC DNA]</scope>
    <source>
        <strain evidence="2">cv. B73</strain>
    </source>
</reference>
<dbReference type="EnsemblPlants" id="Zm00001eb410460_T001">
    <property type="protein sequence ID" value="Zm00001eb410460_P001"/>
    <property type="gene ID" value="Zm00001eb410460"/>
</dbReference>
<dbReference type="Gramene" id="Zm00001eb410460_T001">
    <property type="protein sequence ID" value="Zm00001eb410460_P001"/>
    <property type="gene ID" value="Zm00001eb410460"/>
</dbReference>